<keyword evidence="1" id="KW-1133">Transmembrane helix</keyword>
<sequence>MATPTKTFDIGTSSEPIQVSGVALAVIITFSIVSLVALAIALWILVRFTCSSRGRRAGYAVRDGRNEHTQWWKHANPPIDSDKSSEMSYMGIIPAPELASEEGKLRSRFTGEKSAWPGSKGDECFLYA</sequence>
<organism evidence="2 3">
    <name type="scientific">Aureobasidium melanogenum</name>
    <name type="common">Aureobasidium pullulans var. melanogenum</name>
    <dbReference type="NCBI Taxonomy" id="46634"/>
    <lineage>
        <taxon>Eukaryota</taxon>
        <taxon>Fungi</taxon>
        <taxon>Dikarya</taxon>
        <taxon>Ascomycota</taxon>
        <taxon>Pezizomycotina</taxon>
        <taxon>Dothideomycetes</taxon>
        <taxon>Dothideomycetidae</taxon>
        <taxon>Dothideales</taxon>
        <taxon>Saccotheciaceae</taxon>
        <taxon>Aureobasidium</taxon>
    </lineage>
</organism>
<keyword evidence="3" id="KW-1185">Reference proteome</keyword>
<proteinExistence type="predicted"/>
<name>A0A9P8F4L0_AURME</name>
<dbReference type="EMBL" id="JAHFXS010006447">
    <property type="protein sequence ID" value="KAG9932292.1"/>
    <property type="molecule type" value="Genomic_DNA"/>
</dbReference>
<dbReference type="AlphaFoldDB" id="A0A9P8F4L0"/>
<feature type="non-terminal residue" evidence="2">
    <location>
        <position position="128"/>
    </location>
</feature>
<reference evidence="2" key="2">
    <citation type="submission" date="2021-08" db="EMBL/GenBank/DDBJ databases">
        <authorList>
            <person name="Gostincar C."/>
            <person name="Sun X."/>
            <person name="Song Z."/>
            <person name="Gunde-Cimerman N."/>
        </authorList>
    </citation>
    <scope>NUCLEOTIDE SEQUENCE</scope>
    <source>
        <strain evidence="2">EXF-9298</strain>
    </source>
</reference>
<accession>A0A9P8F4L0</accession>
<reference evidence="2" key="1">
    <citation type="journal article" date="2021" name="J Fungi (Basel)">
        <title>Virulence traits and population genomics of the black yeast Aureobasidium melanogenum.</title>
        <authorList>
            <person name="Cernosa A."/>
            <person name="Sun X."/>
            <person name="Gostincar C."/>
            <person name="Fang C."/>
            <person name="Gunde-Cimerman N."/>
            <person name="Song Z."/>
        </authorList>
    </citation>
    <scope>NUCLEOTIDE SEQUENCE</scope>
    <source>
        <strain evidence="2">EXF-9298</strain>
    </source>
</reference>
<gene>
    <name evidence="2" type="ORF">KCU98_g20402</name>
</gene>
<evidence type="ECO:0000313" key="3">
    <source>
        <dbReference type="Proteomes" id="UP000729357"/>
    </source>
</evidence>
<feature type="transmembrane region" description="Helical" evidence="1">
    <location>
        <begin position="22"/>
        <end position="46"/>
    </location>
</feature>
<comment type="caution">
    <text evidence="2">The sequence shown here is derived from an EMBL/GenBank/DDBJ whole genome shotgun (WGS) entry which is preliminary data.</text>
</comment>
<keyword evidence="1" id="KW-0472">Membrane</keyword>
<evidence type="ECO:0000256" key="1">
    <source>
        <dbReference type="SAM" id="Phobius"/>
    </source>
</evidence>
<dbReference type="Proteomes" id="UP000729357">
    <property type="component" value="Unassembled WGS sequence"/>
</dbReference>
<protein>
    <submittedName>
        <fullName evidence="2">Uncharacterized protein</fullName>
    </submittedName>
</protein>
<keyword evidence="1" id="KW-0812">Transmembrane</keyword>
<evidence type="ECO:0000313" key="2">
    <source>
        <dbReference type="EMBL" id="KAG9932292.1"/>
    </source>
</evidence>